<dbReference type="EMBL" id="JAPVOI010000002">
    <property type="protein sequence ID" value="MCZ4088748.1"/>
    <property type="molecule type" value="Genomic_DNA"/>
</dbReference>
<dbReference type="Gene3D" id="3.40.50.300">
    <property type="entry name" value="P-loop containing nucleotide triphosphate hydrolases"/>
    <property type="match status" value="1"/>
</dbReference>
<sequence length="151" mass="16894">MRFATTTEDEDGIRRTGIVQAAFKSPFRPFVLATTSIGQEGLDFHPYCSRVVHWNLPRNPVEIEQREGRVHRYKNHAVRRNLVAEFGKVVGQQGGLNHDPWSLIFEAARLHEVANGGTGDLVPYWLYPGDAKIERVVLLPLSAARSSATTS</sequence>
<feature type="domain" description="Helicase C-terminal" evidence="1">
    <location>
        <begin position="22"/>
        <end position="73"/>
    </location>
</feature>
<protein>
    <submittedName>
        <fullName evidence="2">Helicase-related protein</fullName>
    </submittedName>
</protein>
<keyword evidence="2" id="KW-0547">Nucleotide-binding</keyword>
<accession>A0ABT4K9W8</accession>
<dbReference type="InterPro" id="IPR001650">
    <property type="entry name" value="Helicase_C-like"/>
</dbReference>
<evidence type="ECO:0000313" key="3">
    <source>
        <dbReference type="Proteomes" id="UP001079430"/>
    </source>
</evidence>
<comment type="caution">
    <text evidence="2">The sequence shown here is derived from an EMBL/GenBank/DDBJ whole genome shotgun (WGS) entry which is preliminary data.</text>
</comment>
<keyword evidence="2" id="KW-0378">Hydrolase</keyword>
<proteinExistence type="predicted"/>
<dbReference type="GO" id="GO:0004386">
    <property type="term" value="F:helicase activity"/>
    <property type="evidence" value="ECO:0007669"/>
    <property type="project" value="UniProtKB-KW"/>
</dbReference>
<keyword evidence="2" id="KW-0347">Helicase</keyword>
<reference evidence="2" key="1">
    <citation type="submission" date="2022-10" db="EMBL/GenBank/DDBJ databases">
        <title>Whole genome sequencing of three plant growth promoting bacteria isolated from Vachellia tortilis subsp. raddiana in Morocco.</title>
        <authorList>
            <person name="Hnini M."/>
            <person name="Zouagui R."/>
            <person name="Zouagui H."/>
            <person name="Chemao Elfihri M.-W."/>
            <person name="Ibrahimi A."/>
            <person name="Sbabou L."/>
            <person name="Aurag J."/>
        </authorList>
    </citation>
    <scope>NUCLEOTIDE SEQUENCE</scope>
    <source>
        <strain evidence="2">LMR678</strain>
    </source>
</reference>
<gene>
    <name evidence="2" type="ORF">O3W52_01120</name>
</gene>
<evidence type="ECO:0000259" key="1">
    <source>
        <dbReference type="Pfam" id="PF00271"/>
    </source>
</evidence>
<dbReference type="RefSeq" id="WP_269274755.1">
    <property type="nucleotide sequence ID" value="NZ_JAPVOI010000002.1"/>
</dbReference>
<keyword evidence="2" id="KW-0067">ATP-binding</keyword>
<keyword evidence="3" id="KW-1185">Reference proteome</keyword>
<dbReference type="SUPFAM" id="SSF52540">
    <property type="entry name" value="P-loop containing nucleoside triphosphate hydrolases"/>
    <property type="match status" value="1"/>
</dbReference>
<evidence type="ECO:0000313" key="2">
    <source>
        <dbReference type="EMBL" id="MCZ4088748.1"/>
    </source>
</evidence>
<organism evidence="2 3">
    <name type="scientific">Sinorhizobium psoraleae</name>
    <dbReference type="NCBI Taxonomy" id="520838"/>
    <lineage>
        <taxon>Bacteria</taxon>
        <taxon>Pseudomonadati</taxon>
        <taxon>Pseudomonadota</taxon>
        <taxon>Alphaproteobacteria</taxon>
        <taxon>Hyphomicrobiales</taxon>
        <taxon>Rhizobiaceae</taxon>
        <taxon>Sinorhizobium/Ensifer group</taxon>
        <taxon>Sinorhizobium</taxon>
    </lineage>
</organism>
<dbReference type="Proteomes" id="UP001079430">
    <property type="component" value="Unassembled WGS sequence"/>
</dbReference>
<dbReference type="InterPro" id="IPR027417">
    <property type="entry name" value="P-loop_NTPase"/>
</dbReference>
<name>A0ABT4K9W8_9HYPH</name>
<dbReference type="Pfam" id="PF00271">
    <property type="entry name" value="Helicase_C"/>
    <property type="match status" value="1"/>
</dbReference>